<feature type="transmembrane region" description="Helical" evidence="12">
    <location>
        <begin position="12"/>
        <end position="34"/>
    </location>
</feature>
<evidence type="ECO:0000256" key="1">
    <source>
        <dbReference type="ARBA" id="ARBA00004651"/>
    </source>
</evidence>
<dbReference type="OrthoDB" id="7571469at2"/>
<sequence length="490" mass="52373">MNILGYMQKVGRALMVPVAVLPAAAILMGIGYWIDPVGWGSESILAALLIKSGGAIIDNMALLFAIGVAFGLSKDKSGPAALSGFVMFMVVTTLLSPAVVAQLQGVDVANVPDAFAKISNQFVGIIIGIISAEIYNKYSGVELPKALAFFSGKRLVPILTSIAGIVLAFILLYVWPAIYDSLIVFGTYLQSLGAVGAGLFGFFNRLMLSVGMHHALYPVFWFDVVGINDIPNFLGGGQSIANGTGVPGVTGMYQAGFFPIMMFGLPGAALAMYHCSEARNKNKVFSIMLAAAMASFFTGITEPLEFSFMFLAPVLYLVHAVLTGISLYIAASMQWMAGFGFSAGLVDLVLSSQNPLATNWYMLVLQGLVFFALYYFIFRWMILRFNILTPGRGVDMNQEEEDEADPAAALTKLTHKYIKAIGGEDNIVEIDNCITRLRLTVKDSGLADEAALKGLGAAGTVAMGKEGLQVIIGVGKVDKVAQEMKNILGR</sequence>
<name>A0A418YEI7_9GAMM</name>
<feature type="transmembrane region" description="Helical" evidence="12">
    <location>
        <begin position="115"/>
        <end position="135"/>
    </location>
</feature>
<organism evidence="15 16">
    <name type="scientific">Motilimonas pumila</name>
    <dbReference type="NCBI Taxonomy" id="2303987"/>
    <lineage>
        <taxon>Bacteria</taxon>
        <taxon>Pseudomonadati</taxon>
        <taxon>Pseudomonadota</taxon>
        <taxon>Gammaproteobacteria</taxon>
        <taxon>Alteromonadales</taxon>
        <taxon>Alteromonadales genera incertae sedis</taxon>
        <taxon>Motilimonas</taxon>
    </lineage>
</organism>
<keyword evidence="4 15" id="KW-0762">Sugar transport</keyword>
<dbReference type="InterPro" id="IPR003352">
    <property type="entry name" value="PTS_EIIC"/>
</dbReference>
<reference evidence="15 16" key="2">
    <citation type="submission" date="2019-01" db="EMBL/GenBank/DDBJ databases">
        <title>Motilimonas pumilus sp. nov., isolated from the gut of sea cucumber (Apostichopus japonicus).</title>
        <authorList>
            <person name="Wang F.-Q."/>
            <person name="Ren L.-H."/>
            <person name="Lin Y.-W."/>
            <person name="Sun G.-H."/>
            <person name="Du Z.-J."/>
            <person name="Zhao J.-X."/>
            <person name="Liu X.-J."/>
            <person name="Liu L.-J."/>
        </authorList>
    </citation>
    <scope>NUCLEOTIDE SEQUENCE [LARGE SCALE GENOMIC DNA]</scope>
    <source>
        <strain evidence="15 16">PLHSC7-2</strain>
    </source>
</reference>
<evidence type="ECO:0000256" key="2">
    <source>
        <dbReference type="ARBA" id="ARBA00022448"/>
    </source>
</evidence>
<feature type="transmembrane region" description="Helical" evidence="12">
    <location>
        <begin position="335"/>
        <end position="354"/>
    </location>
</feature>
<dbReference type="GO" id="GO:0015572">
    <property type="term" value="F:N-acetylglucosamine transmembrane transporter activity"/>
    <property type="evidence" value="ECO:0007669"/>
    <property type="project" value="InterPro"/>
</dbReference>
<dbReference type="NCBIfam" id="TIGR01998">
    <property type="entry name" value="PTS-II-BC-nag"/>
    <property type="match status" value="1"/>
</dbReference>
<dbReference type="GO" id="GO:0090563">
    <property type="term" value="F:protein-phosphocysteine-sugar phosphotransferase activity"/>
    <property type="evidence" value="ECO:0007669"/>
    <property type="project" value="TreeGrafter"/>
</dbReference>
<dbReference type="InterPro" id="IPR010974">
    <property type="entry name" value="PTS_IIBC_nag"/>
</dbReference>
<dbReference type="InterPro" id="IPR036878">
    <property type="entry name" value="Glu_permease_IIB"/>
</dbReference>
<evidence type="ECO:0000256" key="3">
    <source>
        <dbReference type="ARBA" id="ARBA00022475"/>
    </source>
</evidence>
<feature type="transmembrane region" description="Helical" evidence="12">
    <location>
        <begin position="254"/>
        <end position="272"/>
    </location>
</feature>
<reference evidence="15 16" key="1">
    <citation type="submission" date="2018-09" db="EMBL/GenBank/DDBJ databases">
        <authorList>
            <person name="Wang F."/>
        </authorList>
    </citation>
    <scope>NUCLEOTIDE SEQUENCE [LARGE SCALE GENOMIC DNA]</scope>
    <source>
        <strain evidence="15 16">PLHSC7-2</strain>
    </source>
</reference>
<dbReference type="GO" id="GO:0016301">
    <property type="term" value="F:kinase activity"/>
    <property type="evidence" value="ECO:0007669"/>
    <property type="project" value="UniProtKB-KW"/>
</dbReference>
<evidence type="ECO:0000259" key="14">
    <source>
        <dbReference type="PROSITE" id="PS51103"/>
    </source>
</evidence>
<keyword evidence="5" id="KW-0808">Transferase</keyword>
<dbReference type="Pfam" id="PF02378">
    <property type="entry name" value="PTS_EIIC"/>
    <property type="match status" value="1"/>
</dbReference>
<dbReference type="Proteomes" id="UP000283255">
    <property type="component" value="Unassembled WGS sequence"/>
</dbReference>
<dbReference type="PROSITE" id="PS51098">
    <property type="entry name" value="PTS_EIIB_TYPE_1"/>
    <property type="match status" value="1"/>
</dbReference>
<dbReference type="InterPro" id="IPR018113">
    <property type="entry name" value="PTrfase_EIIB_Cys"/>
</dbReference>
<dbReference type="PROSITE" id="PS01035">
    <property type="entry name" value="PTS_EIIB_TYPE_1_CYS"/>
    <property type="match status" value="1"/>
</dbReference>
<evidence type="ECO:0000313" key="15">
    <source>
        <dbReference type="EMBL" id="RJG47557.1"/>
    </source>
</evidence>
<evidence type="ECO:0000256" key="6">
    <source>
        <dbReference type="ARBA" id="ARBA00022683"/>
    </source>
</evidence>
<evidence type="ECO:0000256" key="11">
    <source>
        <dbReference type="PROSITE-ProRule" id="PRU00421"/>
    </source>
</evidence>
<dbReference type="PANTHER" id="PTHR30009">
    <property type="entry name" value="CYTOCHROME C-TYPE SYNTHESIS PROTEIN AND PTS TRANSMEMBRANE COMPONENT"/>
    <property type="match status" value="1"/>
</dbReference>
<evidence type="ECO:0000313" key="16">
    <source>
        <dbReference type="Proteomes" id="UP000283255"/>
    </source>
</evidence>
<dbReference type="NCBIfam" id="TIGR00826">
    <property type="entry name" value="EIIB_glc"/>
    <property type="match status" value="1"/>
</dbReference>
<dbReference type="CDD" id="cd00212">
    <property type="entry name" value="PTS_IIB_glc"/>
    <property type="match status" value="1"/>
</dbReference>
<dbReference type="RefSeq" id="WP_119910710.1">
    <property type="nucleotide sequence ID" value="NZ_QZCH01000012.1"/>
</dbReference>
<feature type="transmembrane region" description="Helical" evidence="12">
    <location>
        <begin position="215"/>
        <end position="234"/>
    </location>
</feature>
<evidence type="ECO:0000256" key="5">
    <source>
        <dbReference type="ARBA" id="ARBA00022679"/>
    </source>
</evidence>
<feature type="domain" description="PTS EIIB type-1" evidence="13">
    <location>
        <begin position="411"/>
        <end position="490"/>
    </location>
</feature>
<gene>
    <name evidence="15" type="ORF">D1Z90_10490</name>
</gene>
<proteinExistence type="predicted"/>
<evidence type="ECO:0000256" key="7">
    <source>
        <dbReference type="ARBA" id="ARBA00022692"/>
    </source>
</evidence>
<dbReference type="InterPro" id="IPR001996">
    <property type="entry name" value="PTS_IIB_1"/>
</dbReference>
<keyword evidence="10 12" id="KW-0472">Membrane</keyword>
<feature type="transmembrane region" description="Helical" evidence="12">
    <location>
        <begin position="360"/>
        <end position="378"/>
    </location>
</feature>
<feature type="transmembrane region" description="Helical" evidence="12">
    <location>
        <begin position="155"/>
        <end position="175"/>
    </location>
</feature>
<dbReference type="GO" id="GO:0009401">
    <property type="term" value="P:phosphoenolpyruvate-dependent sugar phosphotransferase system"/>
    <property type="evidence" value="ECO:0007669"/>
    <property type="project" value="UniProtKB-KW"/>
</dbReference>
<keyword evidence="8" id="KW-0418">Kinase</keyword>
<feature type="transmembrane region" description="Helical" evidence="12">
    <location>
        <begin position="306"/>
        <end position="328"/>
    </location>
</feature>
<evidence type="ECO:0000256" key="8">
    <source>
        <dbReference type="ARBA" id="ARBA00022777"/>
    </source>
</evidence>
<accession>A0A418YEI7</accession>
<keyword evidence="7 12" id="KW-0812">Transmembrane</keyword>
<dbReference type="GO" id="GO:0008982">
    <property type="term" value="F:protein-N(PI)-phosphohistidine-sugar phosphotransferase activity"/>
    <property type="evidence" value="ECO:0007669"/>
    <property type="project" value="InterPro"/>
</dbReference>
<keyword evidence="6" id="KW-0598">Phosphotransferase system</keyword>
<dbReference type="Pfam" id="PF00367">
    <property type="entry name" value="PTS_EIIB"/>
    <property type="match status" value="1"/>
</dbReference>
<feature type="domain" description="PTS EIIC type-1" evidence="14">
    <location>
        <begin position="1"/>
        <end position="394"/>
    </location>
</feature>
<evidence type="ECO:0000256" key="4">
    <source>
        <dbReference type="ARBA" id="ARBA00022597"/>
    </source>
</evidence>
<dbReference type="EMBL" id="QZCH01000012">
    <property type="protein sequence ID" value="RJG47557.1"/>
    <property type="molecule type" value="Genomic_DNA"/>
</dbReference>
<evidence type="ECO:0000256" key="12">
    <source>
        <dbReference type="SAM" id="Phobius"/>
    </source>
</evidence>
<dbReference type="GO" id="GO:0005886">
    <property type="term" value="C:plasma membrane"/>
    <property type="evidence" value="ECO:0007669"/>
    <property type="project" value="UniProtKB-SubCell"/>
</dbReference>
<dbReference type="GO" id="GO:0019866">
    <property type="term" value="C:organelle inner membrane"/>
    <property type="evidence" value="ECO:0007669"/>
    <property type="project" value="InterPro"/>
</dbReference>
<feature type="transmembrane region" description="Helical" evidence="12">
    <location>
        <begin position="181"/>
        <end position="203"/>
    </location>
</feature>
<keyword evidence="2" id="KW-0813">Transport</keyword>
<dbReference type="SUPFAM" id="SSF55604">
    <property type="entry name" value="Glucose permease domain IIB"/>
    <property type="match status" value="1"/>
</dbReference>
<dbReference type="GO" id="GO:0015764">
    <property type="term" value="P:N-acetylglucosamine transport"/>
    <property type="evidence" value="ECO:0007669"/>
    <property type="project" value="TreeGrafter"/>
</dbReference>
<keyword evidence="16" id="KW-1185">Reference proteome</keyword>
<dbReference type="PROSITE" id="PS51103">
    <property type="entry name" value="PTS_EIIC_TYPE_1"/>
    <property type="match status" value="1"/>
</dbReference>
<dbReference type="Gene3D" id="3.30.1360.60">
    <property type="entry name" value="Glucose permease domain IIB"/>
    <property type="match status" value="1"/>
</dbReference>
<keyword evidence="9 12" id="KW-1133">Transmembrane helix</keyword>
<feature type="transmembrane region" description="Helical" evidence="12">
    <location>
        <begin position="284"/>
        <end position="300"/>
    </location>
</feature>
<dbReference type="InterPro" id="IPR013013">
    <property type="entry name" value="PTS_EIIC_1"/>
</dbReference>
<keyword evidence="3" id="KW-1003">Cell membrane</keyword>
<evidence type="ECO:0000256" key="9">
    <source>
        <dbReference type="ARBA" id="ARBA00022989"/>
    </source>
</evidence>
<evidence type="ECO:0000256" key="10">
    <source>
        <dbReference type="ARBA" id="ARBA00023136"/>
    </source>
</evidence>
<feature type="transmembrane region" description="Helical" evidence="12">
    <location>
        <begin position="80"/>
        <end position="103"/>
    </location>
</feature>
<dbReference type="FunFam" id="3.30.1360.60:FF:000001">
    <property type="entry name" value="PTS system glucose-specific IIBC component PtsG"/>
    <property type="match status" value="1"/>
</dbReference>
<feature type="active site" description="Phosphocysteine intermediate; for EIIB activity" evidence="11">
    <location>
        <position position="433"/>
    </location>
</feature>
<feature type="transmembrane region" description="Helical" evidence="12">
    <location>
        <begin position="54"/>
        <end position="73"/>
    </location>
</feature>
<evidence type="ECO:0000259" key="13">
    <source>
        <dbReference type="PROSITE" id="PS51098"/>
    </source>
</evidence>
<protein>
    <submittedName>
        <fullName evidence="15">PTS glucose transporter subunit IIBC</fullName>
    </submittedName>
</protein>
<comment type="caution">
    <text evidence="15">The sequence shown here is derived from an EMBL/GenBank/DDBJ whole genome shotgun (WGS) entry which is preliminary data.</text>
</comment>
<dbReference type="PANTHER" id="PTHR30009:SF4">
    <property type="entry name" value="PTS SYSTEM N-ACETYLGLUCOSAMINE-SPECIFIC EIICBA COMPONENT"/>
    <property type="match status" value="1"/>
</dbReference>
<comment type="subcellular location">
    <subcellularLocation>
        <location evidence="1">Cell membrane</location>
        <topology evidence="1">Multi-pass membrane protein</topology>
    </subcellularLocation>
</comment>
<dbReference type="AlphaFoldDB" id="A0A418YEI7"/>
<dbReference type="InterPro" id="IPR050429">
    <property type="entry name" value="PTS_Glucose_EIICBA"/>
</dbReference>